<evidence type="ECO:0000313" key="11">
    <source>
        <dbReference type="Proteomes" id="UP000779809"/>
    </source>
</evidence>
<keyword evidence="5 7" id="KW-0687">Ribonucleoprotein</keyword>
<dbReference type="Gene3D" id="3.30.160.810">
    <property type="match status" value="1"/>
</dbReference>
<evidence type="ECO:0000256" key="7">
    <source>
        <dbReference type="HAMAP-Rule" id="MF_01325"/>
    </source>
</evidence>
<evidence type="ECO:0000313" key="10">
    <source>
        <dbReference type="EMBL" id="MBI2679287.1"/>
    </source>
</evidence>
<dbReference type="Pfam" id="PF00297">
    <property type="entry name" value="Ribosomal_L3"/>
    <property type="match status" value="1"/>
</dbReference>
<dbReference type="NCBIfam" id="TIGR03625">
    <property type="entry name" value="L3_bact"/>
    <property type="match status" value="1"/>
</dbReference>
<dbReference type="InterPro" id="IPR019926">
    <property type="entry name" value="Ribosomal_uL3_CS"/>
</dbReference>
<evidence type="ECO:0000256" key="3">
    <source>
        <dbReference type="ARBA" id="ARBA00022884"/>
    </source>
</evidence>
<evidence type="ECO:0000256" key="4">
    <source>
        <dbReference type="ARBA" id="ARBA00022980"/>
    </source>
</evidence>
<dbReference type="InterPro" id="IPR009000">
    <property type="entry name" value="Transl_B-barrel_sf"/>
</dbReference>
<dbReference type="PROSITE" id="PS00474">
    <property type="entry name" value="RIBOSOMAL_L3"/>
    <property type="match status" value="1"/>
</dbReference>
<dbReference type="GO" id="GO:0006412">
    <property type="term" value="P:translation"/>
    <property type="evidence" value="ECO:0007669"/>
    <property type="project" value="UniProtKB-UniRule"/>
</dbReference>
<accession>A0A932EQH9</accession>
<gene>
    <name evidence="7 10" type="primary">rplC</name>
    <name evidence="10" type="ORF">HYX28_10950</name>
</gene>
<dbReference type="InterPro" id="IPR000597">
    <property type="entry name" value="Ribosomal_uL3"/>
</dbReference>
<dbReference type="Gene3D" id="2.40.30.10">
    <property type="entry name" value="Translation factors"/>
    <property type="match status" value="1"/>
</dbReference>
<dbReference type="EMBL" id="JACPNR010000013">
    <property type="protein sequence ID" value="MBI2679287.1"/>
    <property type="molecule type" value="Genomic_DNA"/>
</dbReference>
<evidence type="ECO:0000256" key="6">
    <source>
        <dbReference type="ARBA" id="ARBA00035243"/>
    </source>
</evidence>
<dbReference type="InterPro" id="IPR019927">
    <property type="entry name" value="Ribosomal_uL3_bac/org-type"/>
</dbReference>
<evidence type="ECO:0000256" key="2">
    <source>
        <dbReference type="ARBA" id="ARBA00022730"/>
    </source>
</evidence>
<comment type="similarity">
    <text evidence="1 7 8">Belongs to the universal ribosomal protein uL3 family.</text>
</comment>
<reference evidence="10" key="1">
    <citation type="submission" date="2020-07" db="EMBL/GenBank/DDBJ databases">
        <title>Huge and variable diversity of episymbiotic CPR bacteria and DPANN archaea in groundwater ecosystems.</title>
        <authorList>
            <person name="He C.Y."/>
            <person name="Keren R."/>
            <person name="Whittaker M."/>
            <person name="Farag I.F."/>
            <person name="Doudna J."/>
            <person name="Cate J.H.D."/>
            <person name="Banfield J.F."/>
        </authorList>
    </citation>
    <scope>NUCLEOTIDE SEQUENCE</scope>
    <source>
        <strain evidence="10">NC_groundwater_580_Pr5_B-0.1um_64_19</strain>
    </source>
</reference>
<comment type="function">
    <text evidence="7 9">One of the primary rRNA binding proteins, it binds directly near the 3'-end of the 23S rRNA, where it nucleates assembly of the 50S subunit.</text>
</comment>
<keyword evidence="3 7" id="KW-0694">RNA-binding</keyword>
<dbReference type="FunFam" id="2.40.30.10:FF:000004">
    <property type="entry name" value="50S ribosomal protein L3"/>
    <property type="match status" value="1"/>
</dbReference>
<name>A0A932EQH9_9BACT</name>
<dbReference type="GO" id="GO:0019843">
    <property type="term" value="F:rRNA binding"/>
    <property type="evidence" value="ECO:0007669"/>
    <property type="project" value="UniProtKB-UniRule"/>
</dbReference>
<evidence type="ECO:0000256" key="8">
    <source>
        <dbReference type="RuleBase" id="RU003905"/>
    </source>
</evidence>
<dbReference type="GO" id="GO:0003735">
    <property type="term" value="F:structural constituent of ribosome"/>
    <property type="evidence" value="ECO:0007669"/>
    <property type="project" value="UniProtKB-UniRule"/>
</dbReference>
<dbReference type="HAMAP" id="MF_01325_B">
    <property type="entry name" value="Ribosomal_uL3_B"/>
    <property type="match status" value="1"/>
</dbReference>
<dbReference type="Proteomes" id="UP000779809">
    <property type="component" value="Unassembled WGS sequence"/>
</dbReference>
<dbReference type="SUPFAM" id="SSF50447">
    <property type="entry name" value="Translation proteins"/>
    <property type="match status" value="1"/>
</dbReference>
<proteinExistence type="inferred from homology"/>
<keyword evidence="2 7" id="KW-0699">rRNA-binding</keyword>
<evidence type="ECO:0000256" key="1">
    <source>
        <dbReference type="ARBA" id="ARBA00006540"/>
    </source>
</evidence>
<sequence>MASVNGILGKKVGMTQLFDDRGDVRPVTVLQAGPCVITQKKSAAKDGYDAVQIGLVEFVKGKNVSKPMQGHFAKHNLPPVKFMKEVSIISETAKSAAEGHEDVAVKVGDKVLVDIFQDERFVDVSGTSKGRGFAGVVRRHHFQGGPAAHGHMFQVQGSIGASSFPSRVFPNQRMSGHMGDAAVTVRNLKIRGIDVEENLLFVEGAVPGHKGAYVVITRAKQPPRERRGFAGSTTIDPLKAAKKAAAGKAKK</sequence>
<keyword evidence="4 7" id="KW-0689">Ribosomal protein</keyword>
<dbReference type="PANTHER" id="PTHR11229:SF16">
    <property type="entry name" value="LARGE RIBOSOMAL SUBUNIT PROTEIN UL3C"/>
    <property type="match status" value="1"/>
</dbReference>
<evidence type="ECO:0000256" key="5">
    <source>
        <dbReference type="ARBA" id="ARBA00023274"/>
    </source>
</evidence>
<comment type="subunit">
    <text evidence="7 9">Part of the 50S ribosomal subunit. Forms a cluster with proteins L14 and L19.</text>
</comment>
<organism evidence="10 11">
    <name type="scientific">Candidatus Korobacter versatilis</name>
    <dbReference type="NCBI Taxonomy" id="658062"/>
    <lineage>
        <taxon>Bacteria</taxon>
        <taxon>Pseudomonadati</taxon>
        <taxon>Acidobacteriota</taxon>
        <taxon>Terriglobia</taxon>
        <taxon>Terriglobales</taxon>
        <taxon>Candidatus Korobacteraceae</taxon>
        <taxon>Candidatus Korobacter</taxon>
    </lineage>
</organism>
<dbReference type="AlphaFoldDB" id="A0A932EQH9"/>
<evidence type="ECO:0000256" key="9">
    <source>
        <dbReference type="RuleBase" id="RU003906"/>
    </source>
</evidence>
<comment type="caution">
    <text evidence="10">The sequence shown here is derived from an EMBL/GenBank/DDBJ whole genome shotgun (WGS) entry which is preliminary data.</text>
</comment>
<dbReference type="GO" id="GO:0022625">
    <property type="term" value="C:cytosolic large ribosomal subunit"/>
    <property type="evidence" value="ECO:0007669"/>
    <property type="project" value="TreeGrafter"/>
</dbReference>
<protein>
    <recommendedName>
        <fullName evidence="6 7">Large ribosomal subunit protein uL3</fullName>
    </recommendedName>
</protein>
<dbReference type="PANTHER" id="PTHR11229">
    <property type="entry name" value="50S RIBOSOMAL PROTEIN L3"/>
    <property type="match status" value="1"/>
</dbReference>